<sequence>MSLGLLLVGLIVGADRPNDGKAEWTETKRAAAESIEARKEEIASQARRIWELAELAFQERKSSTLLADALESSGFEVERGVAGMETAFVATFGKGKPVIALLAEFDALPGLSQRAEPYRKEDPRRDAGHGCGHNLFGVASVGAAIAVKEVMVEKGLEGTLRVYGCPAEEGGGGKSYLVREGLFDDVDAALHWHPSSSNDAGPRTTLAVIRFRVRFKGKSAHASAAPEQGRSALDAIELMSVGVNFLREHIPSDVRIHHVITEGGKRPNVVPENAEAWYYIRAPRMATAKEVFARVRRIADGAALMTDTKSTILKVTGAHEILPNEPLARLVDGNFRLIGPPQFSEEERSFAQSLRESLGLADDVDLREGARGPVSDAISGFREHGTKGSTDVGDVSWSVPTAGALVATAPRGVPLHSWGFVASAGSSIGVRGAVTAAKVLALSAIDLFEQPKLLDAGKEDFRRRKGTAPFEPLLESGPPPKSVDP</sequence>
<proteinExistence type="predicted"/>
<reference evidence="3 4" key="1">
    <citation type="submission" date="2019-02" db="EMBL/GenBank/DDBJ databases">
        <title>Deep-cultivation of Planctomycetes and their phenomic and genomic characterization uncovers novel biology.</title>
        <authorList>
            <person name="Wiegand S."/>
            <person name="Jogler M."/>
            <person name="Boedeker C."/>
            <person name="Pinto D."/>
            <person name="Vollmers J."/>
            <person name="Rivas-Marin E."/>
            <person name="Kohn T."/>
            <person name="Peeters S.H."/>
            <person name="Heuer A."/>
            <person name="Rast P."/>
            <person name="Oberbeckmann S."/>
            <person name="Bunk B."/>
            <person name="Jeske O."/>
            <person name="Meyerdierks A."/>
            <person name="Storesund J.E."/>
            <person name="Kallscheuer N."/>
            <person name="Luecker S."/>
            <person name="Lage O.M."/>
            <person name="Pohl T."/>
            <person name="Merkel B.J."/>
            <person name="Hornburger P."/>
            <person name="Mueller R.-W."/>
            <person name="Bruemmer F."/>
            <person name="Labrenz M."/>
            <person name="Spormann A.M."/>
            <person name="Op den Camp H."/>
            <person name="Overmann J."/>
            <person name="Amann R."/>
            <person name="Jetten M.S.M."/>
            <person name="Mascher T."/>
            <person name="Medema M.H."/>
            <person name="Devos D.P."/>
            <person name="Kaster A.-K."/>
            <person name="Ovreas L."/>
            <person name="Rohde M."/>
            <person name="Galperin M.Y."/>
            <person name="Jogler C."/>
        </authorList>
    </citation>
    <scope>NUCLEOTIDE SEQUENCE [LARGE SCALE GENOMIC DNA]</scope>
    <source>
        <strain evidence="3 4">Pan216</strain>
    </source>
</reference>
<dbReference type="GO" id="GO:0005737">
    <property type="term" value="C:cytoplasm"/>
    <property type="evidence" value="ECO:0007669"/>
    <property type="project" value="TreeGrafter"/>
</dbReference>
<dbReference type="InterPro" id="IPR036264">
    <property type="entry name" value="Bact_exopeptidase_dim_dom"/>
</dbReference>
<dbReference type="GO" id="GO:0071713">
    <property type="term" value="F:para-aminobenzoyl-glutamate hydrolase activity"/>
    <property type="evidence" value="ECO:0007669"/>
    <property type="project" value="TreeGrafter"/>
</dbReference>
<dbReference type="FunFam" id="3.30.70.360:FF:000004">
    <property type="entry name" value="Peptidase M20 domain-containing protein 2"/>
    <property type="match status" value="1"/>
</dbReference>
<evidence type="ECO:0000313" key="3">
    <source>
        <dbReference type="EMBL" id="QDU63673.1"/>
    </source>
</evidence>
<protein>
    <submittedName>
        <fullName evidence="3">p-aminobenzoyl-glutamate hydrolase subunit B</fullName>
        <ecNumber evidence="3">3.5.1.-</ecNumber>
    </submittedName>
</protein>
<accession>A0A518B9T3</accession>
<dbReference type="InterPro" id="IPR017439">
    <property type="entry name" value="Amidohydrolase"/>
</dbReference>
<dbReference type="GO" id="GO:0016805">
    <property type="term" value="F:dipeptidase activity"/>
    <property type="evidence" value="ECO:0007669"/>
    <property type="project" value="TreeGrafter"/>
</dbReference>
<dbReference type="SUPFAM" id="SSF55031">
    <property type="entry name" value="Bacterial exopeptidase dimerisation domain"/>
    <property type="match status" value="1"/>
</dbReference>
<dbReference type="InterPro" id="IPR011650">
    <property type="entry name" value="Peptidase_M20_dimer"/>
</dbReference>
<dbReference type="PIRSF" id="PIRSF037227">
    <property type="entry name" value="Aminobenzoyl-glu_utiliz_pB"/>
    <property type="match status" value="1"/>
</dbReference>
<keyword evidence="4" id="KW-1185">Reference proteome</keyword>
<dbReference type="RefSeq" id="WP_145261318.1">
    <property type="nucleotide sequence ID" value="NZ_CP036279.1"/>
</dbReference>
<evidence type="ECO:0000259" key="2">
    <source>
        <dbReference type="Pfam" id="PF07687"/>
    </source>
</evidence>
<dbReference type="AlphaFoldDB" id="A0A518B9T3"/>
<evidence type="ECO:0000313" key="4">
    <source>
        <dbReference type="Proteomes" id="UP000317093"/>
    </source>
</evidence>
<dbReference type="PANTHER" id="PTHR30575">
    <property type="entry name" value="PEPTIDASE M20"/>
    <property type="match status" value="1"/>
</dbReference>
<dbReference type="Gene3D" id="3.30.70.360">
    <property type="match status" value="1"/>
</dbReference>
<dbReference type="PANTHER" id="PTHR30575:SF0">
    <property type="entry name" value="XAA-ARG DIPEPTIDASE"/>
    <property type="match status" value="1"/>
</dbReference>
<dbReference type="GO" id="GO:0046657">
    <property type="term" value="P:folic acid catabolic process"/>
    <property type="evidence" value="ECO:0007669"/>
    <property type="project" value="TreeGrafter"/>
</dbReference>
<dbReference type="Gene3D" id="3.40.630.10">
    <property type="entry name" value="Zn peptidases"/>
    <property type="match status" value="2"/>
</dbReference>
<dbReference type="Proteomes" id="UP000317093">
    <property type="component" value="Chromosome"/>
</dbReference>
<dbReference type="SUPFAM" id="SSF53187">
    <property type="entry name" value="Zn-dependent exopeptidases"/>
    <property type="match status" value="1"/>
</dbReference>
<gene>
    <name evidence="3" type="primary">abgB</name>
    <name evidence="3" type="ORF">Pan216_45540</name>
</gene>
<feature type="domain" description="Peptidase M20 dimerisation" evidence="2">
    <location>
        <begin position="209"/>
        <end position="300"/>
    </location>
</feature>
<keyword evidence="3" id="KW-0378">Hydrolase</keyword>
<evidence type="ECO:0000256" key="1">
    <source>
        <dbReference type="SAM" id="MobiDB-lite"/>
    </source>
</evidence>
<dbReference type="EMBL" id="CP036279">
    <property type="protein sequence ID" value="QDU63673.1"/>
    <property type="molecule type" value="Genomic_DNA"/>
</dbReference>
<organism evidence="3 4">
    <name type="scientific">Kolteria novifilia</name>
    <dbReference type="NCBI Taxonomy" id="2527975"/>
    <lineage>
        <taxon>Bacteria</taxon>
        <taxon>Pseudomonadati</taxon>
        <taxon>Planctomycetota</taxon>
        <taxon>Planctomycetia</taxon>
        <taxon>Kolteriales</taxon>
        <taxon>Kolteriaceae</taxon>
        <taxon>Kolteria</taxon>
    </lineage>
</organism>
<dbReference type="KEGG" id="knv:Pan216_45540"/>
<dbReference type="EC" id="3.5.1.-" evidence="3"/>
<dbReference type="InterPro" id="IPR017145">
    <property type="entry name" value="Aminobenzoyl-glu_utiliz_pB"/>
</dbReference>
<dbReference type="OrthoDB" id="9781032at2"/>
<dbReference type="Pfam" id="PF07687">
    <property type="entry name" value="M20_dimer"/>
    <property type="match status" value="1"/>
</dbReference>
<feature type="region of interest" description="Disordered" evidence="1">
    <location>
        <begin position="458"/>
        <end position="485"/>
    </location>
</feature>
<dbReference type="InterPro" id="IPR052030">
    <property type="entry name" value="Peptidase_M20/M20A_hydrolases"/>
</dbReference>
<name>A0A518B9T3_9BACT</name>
<dbReference type="NCBIfam" id="TIGR01891">
    <property type="entry name" value="amidohydrolases"/>
    <property type="match status" value="1"/>
</dbReference>